<evidence type="ECO:0000313" key="1">
    <source>
        <dbReference type="EMBL" id="KRY93588.1"/>
    </source>
</evidence>
<comment type="caution">
    <text evidence="1">The sequence shown here is derived from an EMBL/GenBank/DDBJ whole genome shotgun (WGS) entry which is preliminary data.</text>
</comment>
<name>A0A0V1G5P8_TRIPS</name>
<sequence length="86" mass="9711">MHSMIPREHAIITFAINKNAAEVIILKIHAEQLLFVQHKPESVLRKKAFMKVVGKMRLKKSNMKGVKSDILAAACGPWAVLWTALY</sequence>
<gene>
    <name evidence="1" type="ORF">T4D_5868</name>
</gene>
<dbReference type="EMBL" id="JYDT01000002">
    <property type="protein sequence ID" value="KRY93588.1"/>
    <property type="molecule type" value="Genomic_DNA"/>
</dbReference>
<keyword evidence="2" id="KW-1185">Reference proteome</keyword>
<accession>A0A0V1G5P8</accession>
<evidence type="ECO:0000313" key="2">
    <source>
        <dbReference type="Proteomes" id="UP000054995"/>
    </source>
</evidence>
<organism evidence="1 2">
    <name type="scientific">Trichinella pseudospiralis</name>
    <name type="common">Parasitic roundworm</name>
    <dbReference type="NCBI Taxonomy" id="6337"/>
    <lineage>
        <taxon>Eukaryota</taxon>
        <taxon>Metazoa</taxon>
        <taxon>Ecdysozoa</taxon>
        <taxon>Nematoda</taxon>
        <taxon>Enoplea</taxon>
        <taxon>Dorylaimia</taxon>
        <taxon>Trichinellida</taxon>
        <taxon>Trichinellidae</taxon>
        <taxon>Trichinella</taxon>
    </lineage>
</organism>
<reference evidence="1 2" key="1">
    <citation type="submission" date="2015-01" db="EMBL/GenBank/DDBJ databases">
        <title>Evolution of Trichinella species and genotypes.</title>
        <authorList>
            <person name="Korhonen P.K."/>
            <person name="Edoardo P."/>
            <person name="Giuseppe L.R."/>
            <person name="Gasser R.B."/>
        </authorList>
    </citation>
    <scope>NUCLEOTIDE SEQUENCE [LARGE SCALE GENOMIC DNA]</scope>
    <source>
        <strain evidence="1">ISS470</strain>
    </source>
</reference>
<dbReference type="AlphaFoldDB" id="A0A0V1G5P8"/>
<dbReference type="Proteomes" id="UP000054995">
    <property type="component" value="Unassembled WGS sequence"/>
</dbReference>
<proteinExistence type="predicted"/>
<protein>
    <submittedName>
        <fullName evidence="1">Uncharacterized protein</fullName>
    </submittedName>
</protein>